<sequence>MTQLFKDVRKNLPVKPHWMGDAVFKEMTEHWESPQFKAKSEQNKINRDANAVGGKKKERVSGLGSLGRSVKVPKQSISTTPNEVDEIRSQVHAMNSELYKRLEEAQHEN</sequence>
<reference evidence="1 2" key="1">
    <citation type="journal article" date="2021" name="BMC Genomics">
        <title>Datura genome reveals duplications of psychoactive alkaloid biosynthetic genes and high mutation rate following tissue culture.</title>
        <authorList>
            <person name="Rajewski A."/>
            <person name="Carter-House D."/>
            <person name="Stajich J."/>
            <person name="Litt A."/>
        </authorList>
    </citation>
    <scope>NUCLEOTIDE SEQUENCE [LARGE SCALE GENOMIC DNA]</scope>
    <source>
        <strain evidence="1">AR-01</strain>
    </source>
</reference>
<proteinExistence type="predicted"/>
<evidence type="ECO:0000313" key="1">
    <source>
        <dbReference type="EMBL" id="MCD9644925.1"/>
    </source>
</evidence>
<evidence type="ECO:0000313" key="2">
    <source>
        <dbReference type="Proteomes" id="UP000823775"/>
    </source>
</evidence>
<name>A0ABS8VG46_DATST</name>
<accession>A0ABS8VG46</accession>
<keyword evidence="2" id="KW-1185">Reference proteome</keyword>
<gene>
    <name evidence="1" type="ORF">HAX54_033456</name>
</gene>
<organism evidence="1 2">
    <name type="scientific">Datura stramonium</name>
    <name type="common">Jimsonweed</name>
    <name type="synonym">Common thornapple</name>
    <dbReference type="NCBI Taxonomy" id="4076"/>
    <lineage>
        <taxon>Eukaryota</taxon>
        <taxon>Viridiplantae</taxon>
        <taxon>Streptophyta</taxon>
        <taxon>Embryophyta</taxon>
        <taxon>Tracheophyta</taxon>
        <taxon>Spermatophyta</taxon>
        <taxon>Magnoliopsida</taxon>
        <taxon>eudicotyledons</taxon>
        <taxon>Gunneridae</taxon>
        <taxon>Pentapetalae</taxon>
        <taxon>asterids</taxon>
        <taxon>lamiids</taxon>
        <taxon>Solanales</taxon>
        <taxon>Solanaceae</taxon>
        <taxon>Solanoideae</taxon>
        <taxon>Datureae</taxon>
        <taxon>Datura</taxon>
    </lineage>
</organism>
<dbReference type="Proteomes" id="UP000823775">
    <property type="component" value="Unassembled WGS sequence"/>
</dbReference>
<dbReference type="EMBL" id="JACEIK010004283">
    <property type="protein sequence ID" value="MCD9644925.1"/>
    <property type="molecule type" value="Genomic_DNA"/>
</dbReference>
<comment type="caution">
    <text evidence="1">The sequence shown here is derived from an EMBL/GenBank/DDBJ whole genome shotgun (WGS) entry which is preliminary data.</text>
</comment>
<protein>
    <submittedName>
        <fullName evidence="1">Uncharacterized protein</fullName>
    </submittedName>
</protein>